<dbReference type="RefSeq" id="WP_250722499.1">
    <property type="nucleotide sequence ID" value="NZ_CP098400.1"/>
</dbReference>
<dbReference type="InterPro" id="IPR050415">
    <property type="entry name" value="MRET"/>
</dbReference>
<feature type="domain" description="FAD-binding FR-type" evidence="1">
    <location>
        <begin position="9"/>
        <end position="104"/>
    </location>
</feature>
<evidence type="ECO:0000259" key="1">
    <source>
        <dbReference type="PROSITE" id="PS51384"/>
    </source>
</evidence>
<protein>
    <submittedName>
        <fullName evidence="2">Oxidoreductase</fullName>
    </submittedName>
</protein>
<dbReference type="PANTHER" id="PTHR47354">
    <property type="entry name" value="NADH OXIDOREDUCTASE HCR"/>
    <property type="match status" value="1"/>
</dbReference>
<dbReference type="Pfam" id="PF00175">
    <property type="entry name" value="NAD_binding_1"/>
    <property type="match status" value="1"/>
</dbReference>
<gene>
    <name evidence="2" type="ORF">M9189_08985</name>
</gene>
<accession>A0A9J6ZMW9</accession>
<keyword evidence="3" id="KW-1185">Reference proteome</keyword>
<dbReference type="InterPro" id="IPR001433">
    <property type="entry name" value="OxRdtase_FAD/NAD-bd"/>
</dbReference>
<evidence type="ECO:0000313" key="3">
    <source>
        <dbReference type="Proteomes" id="UP001056426"/>
    </source>
</evidence>
<evidence type="ECO:0000313" key="2">
    <source>
        <dbReference type="EMBL" id="URW78987.1"/>
    </source>
</evidence>
<dbReference type="InterPro" id="IPR039261">
    <property type="entry name" value="FNR_nucleotide-bd"/>
</dbReference>
<dbReference type="Gene3D" id="3.40.50.80">
    <property type="entry name" value="Nucleotide-binding domain of ferredoxin-NADP reductase (FNR) module"/>
    <property type="match status" value="1"/>
</dbReference>
<dbReference type="InterPro" id="IPR017938">
    <property type="entry name" value="Riboflavin_synthase-like_b-brl"/>
</dbReference>
<dbReference type="GO" id="GO:0016491">
    <property type="term" value="F:oxidoreductase activity"/>
    <property type="evidence" value="ECO:0007669"/>
    <property type="project" value="InterPro"/>
</dbReference>
<dbReference type="InterPro" id="IPR017927">
    <property type="entry name" value="FAD-bd_FR_type"/>
</dbReference>
<dbReference type="Proteomes" id="UP001056426">
    <property type="component" value="Chromosome"/>
</dbReference>
<dbReference type="PANTHER" id="PTHR47354:SF5">
    <property type="entry name" value="PROTEIN RFBI"/>
    <property type="match status" value="1"/>
</dbReference>
<dbReference type="SUPFAM" id="SSF52343">
    <property type="entry name" value="Ferredoxin reductase-like, C-terminal NADP-linked domain"/>
    <property type="match status" value="1"/>
</dbReference>
<dbReference type="AlphaFoldDB" id="A0A9J6ZMW9"/>
<name>A0A9J6ZMW9_9BACT</name>
<sequence>MSGTGRRRIELRPADVISNTEIVPGVYVMEIEKHSDFVPGQLIAAARHPDDEPRLYSIACGKDHPTLRILYDVKPDGVLTPAMAVMKSGDVLYISSPFGRFTRTPENSWWIATGTGIAPFVSMTESGESANRTLLHGARYRDNFFFQDLFIERMEGRYLRFCTGEQGPGLIEGRITSYLKESNDIRPEIKYYLCGSADMVVEVRDILLQRGVPFDNIIAEIYF</sequence>
<dbReference type="Gene3D" id="2.40.30.10">
    <property type="entry name" value="Translation factors"/>
    <property type="match status" value="1"/>
</dbReference>
<organism evidence="2 3">
    <name type="scientific">Xiashengella succiniciproducens</name>
    <dbReference type="NCBI Taxonomy" id="2949635"/>
    <lineage>
        <taxon>Bacteria</taxon>
        <taxon>Pseudomonadati</taxon>
        <taxon>Bacteroidota</taxon>
        <taxon>Bacteroidia</taxon>
        <taxon>Marinilabiliales</taxon>
        <taxon>Marinilabiliaceae</taxon>
        <taxon>Xiashengella</taxon>
    </lineage>
</organism>
<dbReference type="SUPFAM" id="SSF63380">
    <property type="entry name" value="Riboflavin synthase domain-like"/>
    <property type="match status" value="1"/>
</dbReference>
<dbReference type="KEGG" id="alkq:M9189_08985"/>
<reference evidence="2" key="2">
    <citation type="submission" date="2022-06" db="EMBL/GenBank/DDBJ databases">
        <title>Xiashengella guii gen. nov. sp. nov., a bacterium isolated form anaerobic digestion tank.</title>
        <authorList>
            <person name="Huang H."/>
        </authorList>
    </citation>
    <scope>NUCLEOTIDE SEQUENCE</scope>
    <source>
        <strain evidence="2">Ai-910</strain>
    </source>
</reference>
<proteinExistence type="predicted"/>
<dbReference type="EMBL" id="CP098400">
    <property type="protein sequence ID" value="URW78987.1"/>
    <property type="molecule type" value="Genomic_DNA"/>
</dbReference>
<reference evidence="2" key="1">
    <citation type="submission" date="2022-05" db="EMBL/GenBank/DDBJ databases">
        <authorList>
            <person name="Sun X."/>
        </authorList>
    </citation>
    <scope>NUCLEOTIDE SEQUENCE</scope>
    <source>
        <strain evidence="2">Ai-910</strain>
    </source>
</reference>
<dbReference type="PROSITE" id="PS51384">
    <property type="entry name" value="FAD_FR"/>
    <property type="match status" value="1"/>
</dbReference>